<proteinExistence type="predicted"/>
<name>A0A4V4GYW5_9BACT</name>
<feature type="region of interest" description="Disordered" evidence="1">
    <location>
        <begin position="196"/>
        <end position="231"/>
    </location>
</feature>
<evidence type="ECO:0000256" key="1">
    <source>
        <dbReference type="SAM" id="MobiDB-lite"/>
    </source>
</evidence>
<evidence type="ECO:0000256" key="2">
    <source>
        <dbReference type="SAM" id="SignalP"/>
    </source>
</evidence>
<protein>
    <recommendedName>
        <fullName evidence="5">Lipocalin-like domain-containing protein</fullName>
    </recommendedName>
</protein>
<comment type="caution">
    <text evidence="3">The sequence shown here is derived from an EMBL/GenBank/DDBJ whole genome shotgun (WGS) entry which is preliminary data.</text>
</comment>
<evidence type="ECO:0000313" key="4">
    <source>
        <dbReference type="Proteomes" id="UP000306918"/>
    </source>
</evidence>
<feature type="signal peptide" evidence="2">
    <location>
        <begin position="1"/>
        <end position="18"/>
    </location>
</feature>
<dbReference type="Proteomes" id="UP000306918">
    <property type="component" value="Unassembled WGS sequence"/>
</dbReference>
<evidence type="ECO:0000313" key="3">
    <source>
        <dbReference type="EMBL" id="THU30416.1"/>
    </source>
</evidence>
<dbReference type="EMBL" id="STFF01000016">
    <property type="protein sequence ID" value="THU30416.1"/>
    <property type="molecule type" value="Genomic_DNA"/>
</dbReference>
<organism evidence="3 4">
    <name type="scientific">Niastella caeni</name>
    <dbReference type="NCBI Taxonomy" id="2569763"/>
    <lineage>
        <taxon>Bacteria</taxon>
        <taxon>Pseudomonadati</taxon>
        <taxon>Bacteroidota</taxon>
        <taxon>Chitinophagia</taxon>
        <taxon>Chitinophagales</taxon>
        <taxon>Chitinophagaceae</taxon>
        <taxon>Niastella</taxon>
    </lineage>
</organism>
<keyword evidence="4" id="KW-1185">Reference proteome</keyword>
<feature type="compositionally biased region" description="Low complexity" evidence="1">
    <location>
        <begin position="209"/>
        <end position="231"/>
    </location>
</feature>
<dbReference type="OrthoDB" id="639821at2"/>
<sequence>MKSVLLFVFLGISFCVQAQDLTGIWRGNFRRTPISSNGRLMELLGGDERYKFEVQLDQNKKNFTGVTYSYLTTVFYGKATCKGTVNPITKLVRLEELKIVEVRMAGGSDACVMTLSLKYTKENDEEFLEGTYTSFNTRDSTNCGKGSVFLRKVITSDFPEEPFLAKRRLEKQQLAEKKPVIKKVDTTAKTEIVKTTPKIPPKTTPKPTPKTTVTAKKPVTTTPKPTTKTVVKTPATKPNVKIVPVDTAKKAEVKVNKIPLSSIPTPKVLVNRENELVKTITTSATEVEINIYDNGTIDNDTISVYLDKKLVLAKKRLTEKALSLKVNLDETANYHELVMVAENLGEIPPNTSLMVVKAGKQQYEVRITSTEQKNAVVVFKYQQ</sequence>
<dbReference type="RefSeq" id="WP_136580892.1">
    <property type="nucleotide sequence ID" value="NZ_STFF01000016.1"/>
</dbReference>
<keyword evidence="2" id="KW-0732">Signal</keyword>
<gene>
    <name evidence="3" type="ORF">FAM09_30125</name>
</gene>
<dbReference type="AlphaFoldDB" id="A0A4V4GYW5"/>
<feature type="compositionally biased region" description="Pro residues" evidence="1">
    <location>
        <begin position="198"/>
        <end position="208"/>
    </location>
</feature>
<feature type="chain" id="PRO_5020811514" description="Lipocalin-like domain-containing protein" evidence="2">
    <location>
        <begin position="19"/>
        <end position="383"/>
    </location>
</feature>
<evidence type="ECO:0008006" key="5">
    <source>
        <dbReference type="Google" id="ProtNLM"/>
    </source>
</evidence>
<reference evidence="3 4" key="1">
    <citation type="submission" date="2019-04" db="EMBL/GenBank/DDBJ databases">
        <title>Niastella caeni sp. nov., isolated from activated sludge.</title>
        <authorList>
            <person name="Sheng M."/>
        </authorList>
    </citation>
    <scope>NUCLEOTIDE SEQUENCE [LARGE SCALE GENOMIC DNA]</scope>
    <source>
        <strain evidence="3 4">HX-2-15</strain>
    </source>
</reference>
<accession>A0A4V4GYW5</accession>